<accession>L9W904</accession>
<dbReference type="eggNOG" id="arCOG07560">
    <property type="taxonomic scope" value="Archaea"/>
</dbReference>
<keyword evidence="3" id="KW-1185">Reference proteome</keyword>
<dbReference type="OrthoDB" id="239724at2157"/>
<dbReference type="PATRIC" id="fig|1230460.4.peg.1556"/>
<dbReference type="Proteomes" id="UP000011661">
    <property type="component" value="Unassembled WGS sequence"/>
</dbReference>
<gene>
    <name evidence="2" type="ORF">C495_07715</name>
</gene>
<dbReference type="EMBL" id="AOHX01000032">
    <property type="protein sequence ID" value="ELY45924.1"/>
    <property type="molecule type" value="Genomic_DNA"/>
</dbReference>
<dbReference type="RefSeq" id="WP_008161611.1">
    <property type="nucleotide sequence ID" value="NZ_AOHX01000032.1"/>
</dbReference>
<evidence type="ECO:0000313" key="2">
    <source>
        <dbReference type="EMBL" id="ELY45924.1"/>
    </source>
</evidence>
<organism evidence="2 3">
    <name type="scientific">Natronorubrum sulfidifaciens JCM 14089</name>
    <dbReference type="NCBI Taxonomy" id="1230460"/>
    <lineage>
        <taxon>Archaea</taxon>
        <taxon>Methanobacteriati</taxon>
        <taxon>Methanobacteriota</taxon>
        <taxon>Stenosarchaea group</taxon>
        <taxon>Halobacteria</taxon>
        <taxon>Halobacteriales</taxon>
        <taxon>Natrialbaceae</taxon>
        <taxon>Natronorubrum</taxon>
    </lineage>
</organism>
<protein>
    <submittedName>
        <fullName evidence="2">Uncharacterized protein</fullName>
    </submittedName>
</protein>
<proteinExistence type="predicted"/>
<reference evidence="2 3" key="1">
    <citation type="journal article" date="2014" name="PLoS Genet.">
        <title>Phylogenetically driven sequencing of extremely halophilic archaea reveals strategies for static and dynamic osmo-response.</title>
        <authorList>
            <person name="Becker E.A."/>
            <person name="Seitzer P.M."/>
            <person name="Tritt A."/>
            <person name="Larsen D."/>
            <person name="Krusor M."/>
            <person name="Yao A.I."/>
            <person name="Wu D."/>
            <person name="Madern D."/>
            <person name="Eisen J.A."/>
            <person name="Darling A.E."/>
            <person name="Facciotti M.T."/>
        </authorList>
    </citation>
    <scope>NUCLEOTIDE SEQUENCE [LARGE SCALE GENOMIC DNA]</scope>
    <source>
        <strain evidence="2 3">JCM 14089</strain>
    </source>
</reference>
<comment type="caution">
    <text evidence="2">The sequence shown here is derived from an EMBL/GenBank/DDBJ whole genome shotgun (WGS) entry which is preliminary data.</text>
</comment>
<sequence length="79" mass="8484">MIATSDDIDAGEHEGVSVPFDENATVDDDAELTAVVYEGESDDLESATVLEHEGERVETTFTIADVTSDDDDSDADDEE</sequence>
<name>L9W904_9EURY</name>
<feature type="region of interest" description="Disordered" evidence="1">
    <location>
        <begin position="1"/>
        <end position="24"/>
    </location>
</feature>
<dbReference type="AlphaFoldDB" id="L9W904"/>
<evidence type="ECO:0000313" key="3">
    <source>
        <dbReference type="Proteomes" id="UP000011661"/>
    </source>
</evidence>
<evidence type="ECO:0000256" key="1">
    <source>
        <dbReference type="SAM" id="MobiDB-lite"/>
    </source>
</evidence>